<organism evidence="12 13">
    <name type="scientific">Mycetocola miduiensis</name>
    <dbReference type="NCBI Taxonomy" id="995034"/>
    <lineage>
        <taxon>Bacteria</taxon>
        <taxon>Bacillati</taxon>
        <taxon>Actinomycetota</taxon>
        <taxon>Actinomycetes</taxon>
        <taxon>Micrococcales</taxon>
        <taxon>Microbacteriaceae</taxon>
        <taxon>Mycetocola</taxon>
    </lineage>
</organism>
<dbReference type="PROSITE" id="PS51012">
    <property type="entry name" value="ABC_TM2"/>
    <property type="match status" value="1"/>
</dbReference>
<dbReference type="AlphaFoldDB" id="A0A1I5DZN9"/>
<reference evidence="13" key="1">
    <citation type="submission" date="2016-10" db="EMBL/GenBank/DDBJ databases">
        <authorList>
            <person name="Varghese N."/>
            <person name="Submissions S."/>
        </authorList>
    </citation>
    <scope>NUCLEOTIDE SEQUENCE [LARGE SCALE GENOMIC DNA]</scope>
    <source>
        <strain evidence="13">CGMCC 1.11101</strain>
    </source>
</reference>
<feature type="transmembrane region" description="Helical" evidence="10">
    <location>
        <begin position="136"/>
        <end position="163"/>
    </location>
</feature>
<sequence length="306" mass="33686">MTGSSASERARSLAAQPLEAFGLSEGFVRGTAQSYRAIWAHRDLLFLLVKRELRARYKNSALGILWSLVRPLAQLLIYYFAIGQILGVARSIPNFAIFVFVGLTAWTLFTEIVSNGTTSIVSNSGLVKKVYLPREIFPLSSVGGALFSFGVQFVILIGATIVLGQFPWSANLATAVPAFIVILLFGTGLGILLGGLNVYFRDLEHLTEVALVVLFWASPIVYSFSYVHNFLQGGLLEQVYLLNPITLGILGMQKAFWLSGSVESTAMNWPPDLDLRLWIAVLAGVVFVWLCQRIFSRVQGDFAQEL</sequence>
<dbReference type="PANTHER" id="PTHR30413">
    <property type="entry name" value="INNER MEMBRANE TRANSPORT PERMEASE"/>
    <property type="match status" value="1"/>
</dbReference>
<dbReference type="GO" id="GO:0015920">
    <property type="term" value="P:lipopolysaccharide transport"/>
    <property type="evidence" value="ECO:0007669"/>
    <property type="project" value="TreeGrafter"/>
</dbReference>
<evidence type="ECO:0000256" key="4">
    <source>
        <dbReference type="ARBA" id="ARBA00022475"/>
    </source>
</evidence>
<dbReference type="GO" id="GO:0046677">
    <property type="term" value="P:response to antibiotic"/>
    <property type="evidence" value="ECO:0007669"/>
    <property type="project" value="UniProtKB-KW"/>
</dbReference>
<dbReference type="InterPro" id="IPR047817">
    <property type="entry name" value="ABC2_TM_bact-type"/>
</dbReference>
<keyword evidence="9" id="KW-0046">Antibiotic resistance</keyword>
<keyword evidence="3 10" id="KW-0813">Transport</keyword>
<dbReference type="InterPro" id="IPR013525">
    <property type="entry name" value="ABC2_TM"/>
</dbReference>
<keyword evidence="8 10" id="KW-0472">Membrane</keyword>
<evidence type="ECO:0000256" key="3">
    <source>
        <dbReference type="ARBA" id="ARBA00022448"/>
    </source>
</evidence>
<dbReference type="EMBL" id="FOVM01000012">
    <property type="protein sequence ID" value="SFO04672.1"/>
    <property type="molecule type" value="Genomic_DNA"/>
</dbReference>
<evidence type="ECO:0000256" key="2">
    <source>
        <dbReference type="ARBA" id="ARBA00007783"/>
    </source>
</evidence>
<proteinExistence type="inferred from homology"/>
<gene>
    <name evidence="12" type="ORF">SAMN05216219_3191</name>
</gene>
<evidence type="ECO:0000256" key="8">
    <source>
        <dbReference type="ARBA" id="ARBA00023136"/>
    </source>
</evidence>
<feature type="transmembrane region" description="Helical" evidence="10">
    <location>
        <begin position="206"/>
        <end position="227"/>
    </location>
</feature>
<evidence type="ECO:0000256" key="9">
    <source>
        <dbReference type="ARBA" id="ARBA00023251"/>
    </source>
</evidence>
<evidence type="ECO:0000313" key="13">
    <source>
        <dbReference type="Proteomes" id="UP000198867"/>
    </source>
</evidence>
<evidence type="ECO:0000259" key="11">
    <source>
        <dbReference type="PROSITE" id="PS51012"/>
    </source>
</evidence>
<dbReference type="Pfam" id="PF01061">
    <property type="entry name" value="ABC2_membrane"/>
    <property type="match status" value="1"/>
</dbReference>
<evidence type="ECO:0000256" key="5">
    <source>
        <dbReference type="ARBA" id="ARBA00022519"/>
    </source>
</evidence>
<feature type="transmembrane region" description="Helical" evidence="10">
    <location>
        <begin position="92"/>
        <end position="109"/>
    </location>
</feature>
<name>A0A1I5DZN9_9MICO</name>
<accession>A0A1I5DZN9</accession>
<evidence type="ECO:0000256" key="6">
    <source>
        <dbReference type="ARBA" id="ARBA00022692"/>
    </source>
</evidence>
<evidence type="ECO:0000313" key="12">
    <source>
        <dbReference type="EMBL" id="SFO04672.1"/>
    </source>
</evidence>
<evidence type="ECO:0000256" key="10">
    <source>
        <dbReference type="RuleBase" id="RU361157"/>
    </source>
</evidence>
<dbReference type="GO" id="GO:0043190">
    <property type="term" value="C:ATP-binding cassette (ABC) transporter complex"/>
    <property type="evidence" value="ECO:0007669"/>
    <property type="project" value="InterPro"/>
</dbReference>
<feature type="transmembrane region" description="Helical" evidence="10">
    <location>
        <begin position="61"/>
        <end position="80"/>
    </location>
</feature>
<dbReference type="OrthoDB" id="9789409at2"/>
<dbReference type="GO" id="GO:0140359">
    <property type="term" value="F:ABC-type transporter activity"/>
    <property type="evidence" value="ECO:0007669"/>
    <property type="project" value="InterPro"/>
</dbReference>
<feature type="transmembrane region" description="Helical" evidence="10">
    <location>
        <begin position="277"/>
        <end position="295"/>
    </location>
</feature>
<dbReference type="Proteomes" id="UP000198867">
    <property type="component" value="Unassembled WGS sequence"/>
</dbReference>
<dbReference type="PRINTS" id="PR00164">
    <property type="entry name" value="ABC2TRNSPORT"/>
</dbReference>
<comment type="subcellular location">
    <subcellularLocation>
        <location evidence="1">Cell inner membrane</location>
        <topology evidence="1">Multi-pass membrane protein</topology>
    </subcellularLocation>
    <subcellularLocation>
        <location evidence="10">Cell membrane</location>
        <topology evidence="10">Multi-pass membrane protein</topology>
    </subcellularLocation>
</comment>
<keyword evidence="13" id="KW-1185">Reference proteome</keyword>
<keyword evidence="4 10" id="KW-1003">Cell membrane</keyword>
<evidence type="ECO:0000256" key="7">
    <source>
        <dbReference type="ARBA" id="ARBA00022989"/>
    </source>
</evidence>
<keyword evidence="6 10" id="KW-0812">Transmembrane</keyword>
<dbReference type="STRING" id="995034.SAMN05216219_3191"/>
<dbReference type="PANTHER" id="PTHR30413:SF8">
    <property type="entry name" value="TRANSPORT PERMEASE PROTEIN"/>
    <property type="match status" value="1"/>
</dbReference>
<keyword evidence="5" id="KW-0997">Cell inner membrane</keyword>
<dbReference type="InterPro" id="IPR000412">
    <property type="entry name" value="ABC_2_transport"/>
</dbReference>
<protein>
    <recommendedName>
        <fullName evidence="10">Transport permease protein</fullName>
    </recommendedName>
</protein>
<feature type="transmembrane region" description="Helical" evidence="10">
    <location>
        <begin position="175"/>
        <end position="200"/>
    </location>
</feature>
<comment type="similarity">
    <text evidence="2 10">Belongs to the ABC-2 integral membrane protein family.</text>
</comment>
<evidence type="ECO:0000256" key="1">
    <source>
        <dbReference type="ARBA" id="ARBA00004429"/>
    </source>
</evidence>
<keyword evidence="7 10" id="KW-1133">Transmembrane helix</keyword>
<feature type="domain" description="ABC transmembrane type-2" evidence="11">
    <location>
        <begin position="62"/>
        <end position="298"/>
    </location>
</feature>